<dbReference type="EMBL" id="CYZT01000308">
    <property type="protein sequence ID" value="CUP29188.1"/>
    <property type="molecule type" value="Genomic_DNA"/>
</dbReference>
<organism evidence="2 3">
    <name type="scientific">Flavonifractor plautii</name>
    <name type="common">Fusobacterium plautii</name>
    <dbReference type="NCBI Taxonomy" id="292800"/>
    <lineage>
        <taxon>Bacteria</taxon>
        <taxon>Bacillati</taxon>
        <taxon>Bacillota</taxon>
        <taxon>Clostridia</taxon>
        <taxon>Eubacteriales</taxon>
        <taxon>Oscillospiraceae</taxon>
        <taxon>Flavonifractor</taxon>
    </lineage>
</organism>
<reference evidence="2 3" key="1">
    <citation type="submission" date="2015-09" db="EMBL/GenBank/DDBJ databases">
        <authorList>
            <consortium name="Pathogen Informatics"/>
        </authorList>
    </citation>
    <scope>NUCLEOTIDE SEQUENCE [LARGE SCALE GENOMIC DNA]</scope>
    <source>
        <strain evidence="2 3">2789STDY5608854</strain>
    </source>
</reference>
<gene>
    <name evidence="2" type="ORF">ERS852411_02943</name>
</gene>
<sequence length="131" mass="14555">MRSISPRKKSMIWNSRSNRAGRSASGTISIDLSRTMANRSSARCAIVIRELYSIMAEEPLMVCMMRKIVLTSSSEKLSFSSAAKTRLSSCSSRELVSKRYASKMLSFPLPIGTSFLCVELLMFRSTGLAKK</sequence>
<dbReference type="AlphaFoldDB" id="A0A174M4T3"/>
<evidence type="ECO:0000256" key="1">
    <source>
        <dbReference type="SAM" id="MobiDB-lite"/>
    </source>
</evidence>
<feature type="compositionally biased region" description="Basic residues" evidence="1">
    <location>
        <begin position="1"/>
        <end position="10"/>
    </location>
</feature>
<dbReference type="Proteomes" id="UP000095746">
    <property type="component" value="Unassembled WGS sequence"/>
</dbReference>
<name>A0A174M4T3_FLAPL</name>
<feature type="compositionally biased region" description="Low complexity" evidence="1">
    <location>
        <begin position="14"/>
        <end position="23"/>
    </location>
</feature>
<proteinExistence type="predicted"/>
<accession>A0A174M4T3</accession>
<evidence type="ECO:0000313" key="2">
    <source>
        <dbReference type="EMBL" id="CUP29188.1"/>
    </source>
</evidence>
<feature type="region of interest" description="Disordered" evidence="1">
    <location>
        <begin position="1"/>
        <end position="23"/>
    </location>
</feature>
<evidence type="ECO:0000313" key="3">
    <source>
        <dbReference type="Proteomes" id="UP000095746"/>
    </source>
</evidence>
<protein>
    <submittedName>
        <fullName evidence="2">Uncharacterized protein</fullName>
    </submittedName>
</protein>